<protein>
    <recommendedName>
        <fullName evidence="4">Cyclin N-terminal domain-containing protein</fullName>
    </recommendedName>
</protein>
<dbReference type="Gene3D" id="1.10.472.10">
    <property type="entry name" value="Cyclin-like"/>
    <property type="match status" value="1"/>
</dbReference>
<dbReference type="EMBL" id="KN832576">
    <property type="protein sequence ID" value="KII83520.1"/>
    <property type="molecule type" value="Genomic_DNA"/>
</dbReference>
<dbReference type="CDD" id="cd20557">
    <property type="entry name" value="CYCLIN_ScPCL1-like"/>
    <property type="match status" value="1"/>
</dbReference>
<dbReference type="AlphaFoldDB" id="A0A0C9SW58"/>
<dbReference type="GO" id="GO:0016538">
    <property type="term" value="F:cyclin-dependent protein serine/threonine kinase regulator activity"/>
    <property type="evidence" value="ECO:0007669"/>
    <property type="project" value="TreeGrafter"/>
</dbReference>
<evidence type="ECO:0008006" key="4">
    <source>
        <dbReference type="Google" id="ProtNLM"/>
    </source>
</evidence>
<reference evidence="2 3" key="1">
    <citation type="submission" date="2014-06" db="EMBL/GenBank/DDBJ databases">
        <title>Evolutionary Origins and Diversification of the Mycorrhizal Mutualists.</title>
        <authorList>
            <consortium name="DOE Joint Genome Institute"/>
            <consortium name="Mycorrhizal Genomics Consortium"/>
            <person name="Kohler A."/>
            <person name="Kuo A."/>
            <person name="Nagy L.G."/>
            <person name="Floudas D."/>
            <person name="Copeland A."/>
            <person name="Barry K.W."/>
            <person name="Cichocki N."/>
            <person name="Veneault-Fourrey C."/>
            <person name="LaButti K."/>
            <person name="Lindquist E.A."/>
            <person name="Lipzen A."/>
            <person name="Lundell T."/>
            <person name="Morin E."/>
            <person name="Murat C."/>
            <person name="Riley R."/>
            <person name="Ohm R."/>
            <person name="Sun H."/>
            <person name="Tunlid A."/>
            <person name="Henrissat B."/>
            <person name="Grigoriev I.V."/>
            <person name="Hibbett D.S."/>
            <person name="Martin F."/>
        </authorList>
    </citation>
    <scope>NUCLEOTIDE SEQUENCE [LARGE SCALE GENOMIC DNA]</scope>
    <source>
        <strain evidence="2 3">FD-325 SS-3</strain>
    </source>
</reference>
<proteinExistence type="predicted"/>
<dbReference type="HOGENOM" id="CLU_1116134_0_0_1"/>
<dbReference type="Proteomes" id="UP000053263">
    <property type="component" value="Unassembled WGS sequence"/>
</dbReference>
<keyword evidence="3" id="KW-1185">Reference proteome</keyword>
<dbReference type="GO" id="GO:0000307">
    <property type="term" value="C:cyclin-dependent protein kinase holoenzyme complex"/>
    <property type="evidence" value="ECO:0007669"/>
    <property type="project" value="TreeGrafter"/>
</dbReference>
<dbReference type="GO" id="GO:0005634">
    <property type="term" value="C:nucleus"/>
    <property type="evidence" value="ECO:0007669"/>
    <property type="project" value="TreeGrafter"/>
</dbReference>
<dbReference type="InterPro" id="IPR013922">
    <property type="entry name" value="Cyclin_PHO80-like"/>
</dbReference>
<evidence type="ECO:0000256" key="1">
    <source>
        <dbReference type="SAM" id="MobiDB-lite"/>
    </source>
</evidence>
<organism evidence="2 3">
    <name type="scientific">Plicaturopsis crispa FD-325 SS-3</name>
    <dbReference type="NCBI Taxonomy" id="944288"/>
    <lineage>
        <taxon>Eukaryota</taxon>
        <taxon>Fungi</taxon>
        <taxon>Dikarya</taxon>
        <taxon>Basidiomycota</taxon>
        <taxon>Agaricomycotina</taxon>
        <taxon>Agaricomycetes</taxon>
        <taxon>Agaricomycetidae</taxon>
        <taxon>Amylocorticiales</taxon>
        <taxon>Amylocorticiaceae</taxon>
        <taxon>Plicatura</taxon>
        <taxon>Plicaturopsis crispa</taxon>
    </lineage>
</organism>
<dbReference type="PANTHER" id="PTHR15615">
    <property type="match status" value="1"/>
</dbReference>
<evidence type="ECO:0000313" key="2">
    <source>
        <dbReference type="EMBL" id="KII83520.1"/>
    </source>
</evidence>
<feature type="compositionally biased region" description="Low complexity" evidence="1">
    <location>
        <begin position="82"/>
        <end position="91"/>
    </location>
</feature>
<dbReference type="OrthoDB" id="244495at2759"/>
<feature type="compositionally biased region" description="Polar residues" evidence="1">
    <location>
        <begin position="63"/>
        <end position="80"/>
    </location>
</feature>
<accession>A0A0C9SW58</accession>
<dbReference type="PANTHER" id="PTHR15615:SF108">
    <property type="entry name" value="PROTEIN CNPPD1"/>
    <property type="match status" value="1"/>
</dbReference>
<gene>
    <name evidence="2" type="ORF">PLICRDRAFT_180298</name>
</gene>
<dbReference type="GO" id="GO:0019901">
    <property type="term" value="F:protein kinase binding"/>
    <property type="evidence" value="ECO:0007669"/>
    <property type="project" value="InterPro"/>
</dbReference>
<name>A0A0C9SW58_PLICR</name>
<sequence>MSGTAPVLTSATHSKLTPFIAYALHRTKLGVRHGCLSTHRYHSFPPSTPRTAPPRRMAAVHGHSNSQNHPDPFRTQNHNISRSRSQFSSTSVPAGGPSARIHTSSPFLHVVVVDADHSQSLHPRRHRSRHSTDLFYGHKRIARLCARFITHFFASPENVPVPATASHSKLFLFIAYALHRTKLKECVTHALLVLLQRLKARFPTVRGPSGHRLSICVSMIASKVMCDDTYSNKSWSMVAQKMFALREIN</sequence>
<feature type="region of interest" description="Disordered" evidence="1">
    <location>
        <begin position="40"/>
        <end position="98"/>
    </location>
</feature>
<evidence type="ECO:0000313" key="3">
    <source>
        <dbReference type="Proteomes" id="UP000053263"/>
    </source>
</evidence>